<dbReference type="EMBL" id="JAFEJS010000001">
    <property type="protein sequence ID" value="MBT1171793.1"/>
    <property type="molecule type" value="Genomic_DNA"/>
</dbReference>
<gene>
    <name evidence="1" type="primary">casA</name>
    <name evidence="1" type="ORF">JS528_00135</name>
</gene>
<keyword evidence="2" id="KW-1185">Reference proteome</keyword>
<proteinExistence type="predicted"/>
<evidence type="ECO:0000313" key="1">
    <source>
        <dbReference type="EMBL" id="MBT1171793.1"/>
    </source>
</evidence>
<accession>A0ABS5ULN5</accession>
<reference evidence="1 2" key="1">
    <citation type="journal article" date="2021" name="Environ. Microbiol.">
        <title>Genetic insights into the dark matter of the mammalian gut microbiota through targeted genome reconstruction.</title>
        <authorList>
            <person name="Lugli G.A."/>
            <person name="Alessandri G."/>
            <person name="Milani C."/>
            <person name="Viappiani A."/>
            <person name="Fontana F."/>
            <person name="Tarracchini C."/>
            <person name="Mancabelli L."/>
            <person name="Argentini C."/>
            <person name="Ruiz L."/>
            <person name="Margolles A."/>
            <person name="van Sinderen D."/>
            <person name="Turroni F."/>
            <person name="Ventura M."/>
        </authorList>
    </citation>
    <scope>NUCLEOTIDE SEQUENCE [LARGE SCALE GENOMIC DNA]</scope>
    <source>
        <strain evidence="1 2">MA2</strain>
    </source>
</reference>
<dbReference type="Pfam" id="PF09481">
    <property type="entry name" value="CRISPR_Cse1"/>
    <property type="match status" value="1"/>
</dbReference>
<evidence type="ECO:0000313" key="2">
    <source>
        <dbReference type="Proteomes" id="UP000773064"/>
    </source>
</evidence>
<dbReference type="Gene3D" id="1.10.132.100">
    <property type="match status" value="1"/>
</dbReference>
<dbReference type="Proteomes" id="UP000773064">
    <property type="component" value="Unassembled WGS sequence"/>
</dbReference>
<name>A0ABS5ULN5_9BIFI</name>
<comment type="caution">
    <text evidence="1">The sequence shown here is derived from an EMBL/GenBank/DDBJ whole genome shotgun (WGS) entry which is preliminary data.</text>
</comment>
<dbReference type="InterPro" id="IPR013381">
    <property type="entry name" value="CRISPR-assoc_prot_Cse1"/>
</dbReference>
<protein>
    <submittedName>
        <fullName evidence="1">Type I-E CRISPR-associated protein Cse1/CasA</fullName>
    </submittedName>
</protein>
<organism evidence="1 2">
    <name type="scientific">Bifidobacterium santillanense</name>
    <dbReference type="NCBI Taxonomy" id="2809028"/>
    <lineage>
        <taxon>Bacteria</taxon>
        <taxon>Bacillati</taxon>
        <taxon>Actinomycetota</taxon>
        <taxon>Actinomycetes</taxon>
        <taxon>Bifidobacteriales</taxon>
        <taxon>Bifidobacteriaceae</taxon>
        <taxon>Bifidobacterium</taxon>
    </lineage>
</organism>
<sequence>MNEDVKPIWNLIDRPWLPCVCDDGGGKSLSLRNLFHEAPHIRSFAGDLPQQSVALLRLALAVLYRAYALRYDGDMNERDLREMWSYTWQQGRFDTEIIDEYLDGFHDRFYLIHPTRPFYQVPGLSYAAGKDMDAVGEMIADVPKPDKFLFSMRSQKALDGIDLAQAARWLVFLQAFDTAGIKSPVVGNTHVNKGKVYAPKGAIGTGWLGAVGPVFVEGGNLFETLMLNWCLYGGQTRMFGVPDDLPPWELDEPAGDDLDMHPSLHGPVGMMTLQSRRIRLIPDADRTRIIGLVDCYGDIVTPINKDDVETMTAWRESPAQQKKLGLSTTPLMPVTHNAGRALWRGLAPILEVDGGKDRRPAVIRWVETLQEAKVLEKDAHMLSLGLSIHAQGMTYGTQSSVYETGIDDTLALDMAFLRKDYPAIDAVTKLVSATDDAVRALANYVQNLRVVAGDKSSGGPAQSAADQIREETYGRLDGLFRDRIAGFTPDEDVESYGNAWRDEVYRTIVAIGRNYEDDDDVSAFSQRDAGRMGTMNADRARRLFYGALNKALKR</sequence>
<dbReference type="RefSeq" id="WP_214357087.1">
    <property type="nucleotide sequence ID" value="NZ_JAFEJS010000001.1"/>
</dbReference>
<dbReference type="NCBIfam" id="TIGR02547">
    <property type="entry name" value="casA_cse1"/>
    <property type="match status" value="1"/>
</dbReference>